<organism evidence="3 5">
    <name type="scientific">Zhongshania aliphaticivorans</name>
    <dbReference type="NCBI Taxonomy" id="1470434"/>
    <lineage>
        <taxon>Bacteria</taxon>
        <taxon>Pseudomonadati</taxon>
        <taxon>Pseudomonadota</taxon>
        <taxon>Gammaproteobacteria</taxon>
        <taxon>Cellvibrionales</taxon>
        <taxon>Spongiibacteraceae</taxon>
        <taxon>Zhongshania</taxon>
    </lineage>
</organism>
<gene>
    <name evidence="2" type="ORF">IHBHHGIJ_02262</name>
    <name evidence="3" type="ORF">KFEGEMFD_02449</name>
</gene>
<reference evidence="4 5" key="1">
    <citation type="submission" date="2019-11" db="EMBL/GenBank/DDBJ databases">
        <authorList>
            <person name="Holert J."/>
        </authorList>
    </citation>
    <scope>NUCLEOTIDE SEQUENCE [LARGE SCALE GENOMIC DNA]</scope>
    <source>
        <strain evidence="3">BC3_2A</strain>
        <strain evidence="2">SB11_1A</strain>
    </source>
</reference>
<dbReference type="OrthoDB" id="5496738at2"/>
<sequence length="281" mass="31658">MEWYVNMDALPTFTLPERPLNSWDLRLLRGWFPPTLIGGENLDATNPVLFIGNHTTYGLLDVPLFQAEVWNASGKWLRGLMDHTHYAVPKWARYLESKGGFRGTRELCCRAMEQGDDLLIFPGGGREVMKRKGEEYSLIWKRRLGFVKLAVANGYPIQPFASVGADDAFDILVDSNDWQSSRFSSLIKKTAIWRVCKDGEEIPPIARGLGLTAIPRPEPFYFVIGEVISTSAYQGLEDDDEAMLALRDQVEAAVMQLIESGKAYQRESGGGAVWRRLLNKL</sequence>
<protein>
    <recommendedName>
        <fullName evidence="1">Phospholipid/glycerol acyltransferase domain-containing protein</fullName>
    </recommendedName>
</protein>
<evidence type="ECO:0000313" key="5">
    <source>
        <dbReference type="Proteomes" id="UP000439591"/>
    </source>
</evidence>
<evidence type="ECO:0000313" key="3">
    <source>
        <dbReference type="EMBL" id="CAA0109362.1"/>
    </source>
</evidence>
<dbReference type="SMART" id="SM00563">
    <property type="entry name" value="PlsC"/>
    <property type="match status" value="1"/>
</dbReference>
<dbReference type="GO" id="GO:0016020">
    <property type="term" value="C:membrane"/>
    <property type="evidence" value="ECO:0007669"/>
    <property type="project" value="TreeGrafter"/>
</dbReference>
<accession>A0A5S9PXZ3</accession>
<dbReference type="InterPro" id="IPR002123">
    <property type="entry name" value="Plipid/glycerol_acylTrfase"/>
</dbReference>
<dbReference type="Proteomes" id="UP000435877">
    <property type="component" value="Unassembled WGS sequence"/>
</dbReference>
<feature type="domain" description="Phospholipid/glycerol acyltransferase" evidence="1">
    <location>
        <begin position="48"/>
        <end position="165"/>
    </location>
</feature>
<dbReference type="SUPFAM" id="SSF69593">
    <property type="entry name" value="Glycerol-3-phosphate (1)-acyltransferase"/>
    <property type="match status" value="1"/>
</dbReference>
<dbReference type="EMBL" id="CACSIK010000001">
    <property type="protein sequence ID" value="CAA0092207.1"/>
    <property type="molecule type" value="Genomic_DNA"/>
</dbReference>
<dbReference type="Pfam" id="PF01553">
    <property type="entry name" value="Acyltransferase"/>
    <property type="match status" value="1"/>
</dbReference>
<dbReference type="PANTHER" id="PTHR22753:SF14">
    <property type="entry name" value="MONOACYLGLYCEROL_DIACYLGLYCEROL O-ACYLTRANSFERASE"/>
    <property type="match status" value="1"/>
</dbReference>
<evidence type="ECO:0000313" key="4">
    <source>
        <dbReference type="Proteomes" id="UP000435877"/>
    </source>
</evidence>
<evidence type="ECO:0000259" key="1">
    <source>
        <dbReference type="SMART" id="SM00563"/>
    </source>
</evidence>
<dbReference type="AlphaFoldDB" id="A0A5S9PXZ3"/>
<keyword evidence="4" id="KW-1185">Reference proteome</keyword>
<evidence type="ECO:0000313" key="2">
    <source>
        <dbReference type="EMBL" id="CAA0092207.1"/>
    </source>
</evidence>
<dbReference type="Proteomes" id="UP000439591">
    <property type="component" value="Unassembled WGS sequence"/>
</dbReference>
<dbReference type="GO" id="GO:0016746">
    <property type="term" value="F:acyltransferase activity"/>
    <property type="evidence" value="ECO:0007669"/>
    <property type="project" value="InterPro"/>
</dbReference>
<dbReference type="PANTHER" id="PTHR22753">
    <property type="entry name" value="TRANSMEMBRANE PROTEIN 68"/>
    <property type="match status" value="1"/>
</dbReference>
<dbReference type="CDD" id="cd07987">
    <property type="entry name" value="LPLAT_MGAT-like"/>
    <property type="match status" value="1"/>
</dbReference>
<name>A0A5S9PXZ3_9GAMM</name>
<dbReference type="EMBL" id="CACSIM010000004">
    <property type="protein sequence ID" value="CAA0109362.1"/>
    <property type="molecule type" value="Genomic_DNA"/>
</dbReference>
<dbReference type="RefSeq" id="WP_159268830.1">
    <property type="nucleotide sequence ID" value="NZ_CACSIK010000001.1"/>
</dbReference>
<proteinExistence type="predicted"/>